<evidence type="ECO:0000256" key="1">
    <source>
        <dbReference type="ARBA" id="ARBA00004370"/>
    </source>
</evidence>
<keyword evidence="5" id="KW-0297">G-protein coupled receptor</keyword>
<dbReference type="SUPFAM" id="SSF81321">
    <property type="entry name" value="Family A G protein-coupled receptor-like"/>
    <property type="match status" value="1"/>
</dbReference>
<dbReference type="CDD" id="cd14978">
    <property type="entry name" value="7tmA_FMRFamide_R-like"/>
    <property type="match status" value="1"/>
</dbReference>
<keyword evidence="7" id="KW-0732">Signal</keyword>
<evidence type="ECO:0000256" key="2">
    <source>
        <dbReference type="ARBA" id="ARBA00022692"/>
    </source>
</evidence>
<dbReference type="PANTHER" id="PTHR46641">
    <property type="entry name" value="FMRFAMIDE RECEPTOR-RELATED"/>
    <property type="match status" value="1"/>
</dbReference>
<accession>A0A813QH59</accession>
<keyword evidence="2 5" id="KW-0812">Transmembrane</keyword>
<dbReference type="PROSITE" id="PS00237">
    <property type="entry name" value="G_PROTEIN_RECEP_F1_1"/>
    <property type="match status" value="1"/>
</dbReference>
<dbReference type="Pfam" id="PF00001">
    <property type="entry name" value="7tm_1"/>
    <property type="match status" value="1"/>
</dbReference>
<dbReference type="EMBL" id="CAJNOC010000481">
    <property type="protein sequence ID" value="CAF0766852.1"/>
    <property type="molecule type" value="Genomic_DNA"/>
</dbReference>
<dbReference type="Proteomes" id="UP000663879">
    <property type="component" value="Unassembled WGS sequence"/>
</dbReference>
<evidence type="ECO:0000313" key="10">
    <source>
        <dbReference type="Proteomes" id="UP000663879"/>
    </source>
</evidence>
<dbReference type="AlphaFoldDB" id="A0A813QH59"/>
<evidence type="ECO:0000256" key="3">
    <source>
        <dbReference type="ARBA" id="ARBA00022989"/>
    </source>
</evidence>
<keyword evidence="5" id="KW-0807">Transducer</keyword>
<organism evidence="9 10">
    <name type="scientific">Brachionus calyciflorus</name>
    <dbReference type="NCBI Taxonomy" id="104777"/>
    <lineage>
        <taxon>Eukaryota</taxon>
        <taxon>Metazoa</taxon>
        <taxon>Spiralia</taxon>
        <taxon>Gnathifera</taxon>
        <taxon>Rotifera</taxon>
        <taxon>Eurotatoria</taxon>
        <taxon>Monogononta</taxon>
        <taxon>Pseudotrocha</taxon>
        <taxon>Ploima</taxon>
        <taxon>Brachionidae</taxon>
        <taxon>Brachionus</taxon>
    </lineage>
</organism>
<feature type="transmembrane region" description="Helical" evidence="6">
    <location>
        <begin position="379"/>
        <end position="397"/>
    </location>
</feature>
<feature type="transmembrane region" description="Helical" evidence="6">
    <location>
        <begin position="61"/>
        <end position="81"/>
    </location>
</feature>
<evidence type="ECO:0000256" key="6">
    <source>
        <dbReference type="SAM" id="Phobius"/>
    </source>
</evidence>
<comment type="similarity">
    <text evidence="5">Belongs to the G-protein coupled receptor 1 family.</text>
</comment>
<feature type="transmembrane region" description="Helical" evidence="6">
    <location>
        <begin position="137"/>
        <end position="155"/>
    </location>
</feature>
<evidence type="ECO:0000256" key="7">
    <source>
        <dbReference type="SAM" id="SignalP"/>
    </source>
</evidence>
<feature type="transmembrane region" description="Helical" evidence="6">
    <location>
        <begin position="176"/>
        <end position="196"/>
    </location>
</feature>
<feature type="transmembrane region" description="Helical" evidence="6">
    <location>
        <begin position="230"/>
        <end position="253"/>
    </location>
</feature>
<name>A0A813QH59_9BILA</name>
<protein>
    <recommendedName>
        <fullName evidence="8">G-protein coupled receptors family 1 profile domain-containing protein</fullName>
    </recommendedName>
</protein>
<dbReference type="InterPro" id="IPR000276">
    <property type="entry name" value="GPCR_Rhodpsn"/>
</dbReference>
<gene>
    <name evidence="9" type="ORF">OXX778_LOCUS4738</name>
</gene>
<feature type="transmembrane region" description="Helical" evidence="6">
    <location>
        <begin position="93"/>
        <end position="117"/>
    </location>
</feature>
<comment type="subcellular location">
    <subcellularLocation>
        <location evidence="1">Membrane</location>
    </subcellularLocation>
</comment>
<dbReference type="InterPro" id="IPR052954">
    <property type="entry name" value="GPCR-Ligand_Int"/>
</dbReference>
<feature type="chain" id="PRO_5032631340" description="G-protein coupled receptors family 1 profile domain-containing protein" evidence="7">
    <location>
        <begin position="21"/>
        <end position="514"/>
    </location>
</feature>
<keyword evidence="4 6" id="KW-0472">Membrane</keyword>
<sequence length="514" mass="59103">MISISFLLLMFILNIKLLNGKLNKTTGDTTISSSLVITPLMTNSTNIINELVIRQEHIVEYILLPFIFLVGTICNFLTFLVMRRKKMRHQSTYFYMAVLAVADQMVLLVGCLNYWFYLFMNINITIYSDYICKIASASLYGMFHFCVWIVVIMTIERYIAVALPLQASRLCTVKRAKLYTSILASIIFLINMHFLISHSVFEIPDLNQLGCQPKEDYKFLMSNIWPWIDASVYSFIPLTLLIIFNILIVHNLIKASKNIEKLNNTCKKFNINKDKKTKSFYLVSFVCLGCCCCSNNNNNNNKEIEISGQNYKHVKSKSLCQYENKIDTKLLKSKSMYHQSLMNHKMTTSASNLSFSSSTVQNSQTNASQSSPSSTNRRLTIMLLVVSVTFFITSTPIVTLQTIEQASFVSKQFDLNLIRGIFLVLQYLNHSCNFFLYAVTGKTFRREFFALFKKPASSKNPNLLNKLSTTRPAHLNSNYNSTSLMKQSNYNHNYSINKNDKYLFNNRKSNQIQI</sequence>
<feature type="signal peptide" evidence="7">
    <location>
        <begin position="1"/>
        <end position="20"/>
    </location>
</feature>
<dbReference type="PROSITE" id="PS50262">
    <property type="entry name" value="G_PROTEIN_RECEP_F1_2"/>
    <property type="match status" value="1"/>
</dbReference>
<dbReference type="GO" id="GO:0004930">
    <property type="term" value="F:G protein-coupled receptor activity"/>
    <property type="evidence" value="ECO:0007669"/>
    <property type="project" value="UniProtKB-KW"/>
</dbReference>
<dbReference type="Gene3D" id="1.20.1070.10">
    <property type="entry name" value="Rhodopsin 7-helix transmembrane proteins"/>
    <property type="match status" value="2"/>
</dbReference>
<keyword evidence="10" id="KW-1185">Reference proteome</keyword>
<comment type="caution">
    <text evidence="9">The sequence shown here is derived from an EMBL/GenBank/DDBJ whole genome shotgun (WGS) entry which is preliminary data.</text>
</comment>
<dbReference type="PRINTS" id="PR00237">
    <property type="entry name" value="GPCRRHODOPSN"/>
</dbReference>
<keyword evidence="3 6" id="KW-1133">Transmembrane helix</keyword>
<reference evidence="9" key="1">
    <citation type="submission" date="2021-02" db="EMBL/GenBank/DDBJ databases">
        <authorList>
            <person name="Nowell W R."/>
        </authorList>
    </citation>
    <scope>NUCLEOTIDE SEQUENCE</scope>
    <source>
        <strain evidence="9">Ploen Becks lab</strain>
    </source>
</reference>
<evidence type="ECO:0000256" key="5">
    <source>
        <dbReference type="RuleBase" id="RU000688"/>
    </source>
</evidence>
<dbReference type="GO" id="GO:0016020">
    <property type="term" value="C:membrane"/>
    <property type="evidence" value="ECO:0007669"/>
    <property type="project" value="UniProtKB-SubCell"/>
</dbReference>
<feature type="domain" description="G-protein coupled receptors family 1 profile" evidence="8">
    <location>
        <begin position="74"/>
        <end position="437"/>
    </location>
</feature>
<evidence type="ECO:0000259" key="8">
    <source>
        <dbReference type="PROSITE" id="PS50262"/>
    </source>
</evidence>
<proteinExistence type="inferred from homology"/>
<dbReference type="InterPro" id="IPR017452">
    <property type="entry name" value="GPCR_Rhodpsn_7TM"/>
</dbReference>
<feature type="transmembrane region" description="Helical" evidence="6">
    <location>
        <begin position="417"/>
        <end position="439"/>
    </location>
</feature>
<keyword evidence="5" id="KW-0675">Receptor</keyword>
<dbReference type="OrthoDB" id="9990906at2759"/>
<evidence type="ECO:0000313" key="9">
    <source>
        <dbReference type="EMBL" id="CAF0766852.1"/>
    </source>
</evidence>
<evidence type="ECO:0000256" key="4">
    <source>
        <dbReference type="ARBA" id="ARBA00023136"/>
    </source>
</evidence>